<proteinExistence type="predicted"/>
<name>A0A9D2S5R2_9FIRM</name>
<dbReference type="InterPro" id="IPR038559">
    <property type="entry name" value="XkdN-like_sf"/>
</dbReference>
<evidence type="ECO:0000313" key="2">
    <source>
        <dbReference type="Proteomes" id="UP000824208"/>
    </source>
</evidence>
<evidence type="ECO:0008006" key="3">
    <source>
        <dbReference type="Google" id="ProtNLM"/>
    </source>
</evidence>
<dbReference type="Gene3D" id="3.30.2220.30">
    <property type="match status" value="1"/>
</dbReference>
<comment type="caution">
    <text evidence="1">The sequence shown here is derived from an EMBL/GenBank/DDBJ whole genome shotgun (WGS) entry which is preliminary data.</text>
</comment>
<dbReference type="EMBL" id="DWYC01000029">
    <property type="protein sequence ID" value="HJB56415.1"/>
    <property type="molecule type" value="Genomic_DNA"/>
</dbReference>
<dbReference type="AlphaFoldDB" id="A0A9D2S5R2"/>
<protein>
    <recommendedName>
        <fullName evidence="3">Phage XkdN-like protein</fullName>
    </recommendedName>
</protein>
<reference evidence="1" key="2">
    <citation type="submission" date="2021-04" db="EMBL/GenBank/DDBJ databases">
        <authorList>
            <person name="Gilroy R."/>
        </authorList>
    </citation>
    <scope>NUCLEOTIDE SEQUENCE</scope>
    <source>
        <strain evidence="1">CHK189-11263</strain>
    </source>
</reference>
<dbReference type="InterPro" id="IPR014986">
    <property type="entry name" value="XkdN-like"/>
</dbReference>
<reference evidence="1" key="1">
    <citation type="journal article" date="2021" name="PeerJ">
        <title>Extensive microbial diversity within the chicken gut microbiome revealed by metagenomics and culture.</title>
        <authorList>
            <person name="Gilroy R."/>
            <person name="Ravi A."/>
            <person name="Getino M."/>
            <person name="Pursley I."/>
            <person name="Horton D.L."/>
            <person name="Alikhan N.F."/>
            <person name="Baker D."/>
            <person name="Gharbi K."/>
            <person name="Hall N."/>
            <person name="Watson M."/>
            <person name="Adriaenssens E.M."/>
            <person name="Foster-Nyarko E."/>
            <person name="Jarju S."/>
            <person name="Secka A."/>
            <person name="Antonio M."/>
            <person name="Oren A."/>
            <person name="Chaudhuri R.R."/>
            <person name="La Ragione R."/>
            <person name="Hildebrand F."/>
            <person name="Pallen M.J."/>
        </authorList>
    </citation>
    <scope>NUCLEOTIDE SEQUENCE</scope>
    <source>
        <strain evidence="1">CHK189-11263</strain>
    </source>
</reference>
<gene>
    <name evidence="1" type="ORF">H9714_02570</name>
</gene>
<evidence type="ECO:0000313" key="1">
    <source>
        <dbReference type="EMBL" id="HJB56415.1"/>
    </source>
</evidence>
<dbReference type="Pfam" id="PF08890">
    <property type="entry name" value="Phage_TAC_5"/>
    <property type="match status" value="1"/>
</dbReference>
<organism evidence="1 2">
    <name type="scientific">Candidatus Flavonifractor intestinipullorum</name>
    <dbReference type="NCBI Taxonomy" id="2838587"/>
    <lineage>
        <taxon>Bacteria</taxon>
        <taxon>Bacillati</taxon>
        <taxon>Bacillota</taxon>
        <taxon>Clostridia</taxon>
        <taxon>Eubacteriales</taxon>
        <taxon>Oscillospiraceae</taxon>
        <taxon>Flavonifractor</taxon>
    </lineage>
</organism>
<dbReference type="Proteomes" id="UP000824208">
    <property type="component" value="Unassembled WGS sequence"/>
</dbReference>
<accession>A0A9D2S5R2</accession>
<sequence>MEAHTTDLLALLLRPELPNVQKELPTARYKVKRLSELAVGENVVFTLRGLPYGKVQKLRESTADDVPVRILLQGCVDPDLKDPMLKERFGGATPAETVKAMLLPGEIEDLSRAVERLCGYRRATIEEVKNA</sequence>